<evidence type="ECO:0000256" key="2">
    <source>
        <dbReference type="ARBA" id="ARBA00003072"/>
    </source>
</evidence>
<keyword evidence="12" id="KW-0418">Kinase</keyword>
<evidence type="ECO:0000256" key="10">
    <source>
        <dbReference type="ARBA" id="ARBA00022723"/>
    </source>
</evidence>
<keyword evidence="13" id="KW-0460">Magnesium</keyword>
<dbReference type="EMBL" id="CP010070">
    <property type="protein sequence ID" value="AIZ57189.1"/>
    <property type="molecule type" value="Genomic_DNA"/>
</dbReference>
<comment type="cofactor">
    <cofactor evidence="1">
        <name>Mg(2+)</name>
        <dbReference type="ChEBI" id="CHEBI:18420"/>
    </cofactor>
</comment>
<dbReference type="PANTHER" id="PTHR40706:SF1">
    <property type="entry name" value="RIBOFLAVIN KINASE"/>
    <property type="match status" value="1"/>
</dbReference>
<evidence type="ECO:0000256" key="13">
    <source>
        <dbReference type="ARBA" id="ARBA00022842"/>
    </source>
</evidence>
<evidence type="ECO:0000256" key="17">
    <source>
        <dbReference type="ARBA" id="ARBA00047857"/>
    </source>
</evidence>
<dbReference type="PANTHER" id="PTHR40706">
    <property type="entry name" value="RIBOFLAVIN KINASE"/>
    <property type="match status" value="1"/>
</dbReference>
<evidence type="ECO:0000313" key="19">
    <source>
        <dbReference type="EMBL" id="AIZ57189.1"/>
    </source>
</evidence>
<dbReference type="OrthoDB" id="30955at2157"/>
<dbReference type="GO" id="GO:0000166">
    <property type="term" value="F:nucleotide binding"/>
    <property type="evidence" value="ECO:0007669"/>
    <property type="project" value="UniProtKB-KW"/>
</dbReference>
<dbReference type="GO" id="GO:0009398">
    <property type="term" value="P:FMN biosynthetic process"/>
    <property type="evidence" value="ECO:0007669"/>
    <property type="project" value="UniProtKB-UniPathway"/>
</dbReference>
<evidence type="ECO:0000256" key="5">
    <source>
        <dbReference type="ARBA" id="ARBA00011987"/>
    </source>
</evidence>
<evidence type="ECO:0000256" key="9">
    <source>
        <dbReference type="ARBA" id="ARBA00022679"/>
    </source>
</evidence>
<dbReference type="InterPro" id="IPR023602">
    <property type="entry name" value="Riboflavin_kinase_CTP-dep"/>
</dbReference>
<keyword evidence="8" id="KW-0288">FMN</keyword>
<evidence type="ECO:0000256" key="8">
    <source>
        <dbReference type="ARBA" id="ARBA00022643"/>
    </source>
</evidence>
<dbReference type="Proteomes" id="UP000030787">
    <property type="component" value="Chromosome"/>
</dbReference>
<keyword evidence="10" id="KW-0479">Metal-binding</keyword>
<reference evidence="19 20" key="1">
    <citation type="journal article" date="2014" name="Appl. Environ. Microbiol.">
        <title>Comparative Genome Analysis of 'Candidatus Methanoplasma termitum' Indicates a New Mode of Energy Metabolism in the Seventh Order of Methanogens.</title>
        <authorList>
            <person name="Lang K."/>
            <person name="Schuldes J."/>
            <person name="Klingl A."/>
            <person name="Poehlein A."/>
            <person name="Daniel R."/>
            <person name="Brune A."/>
        </authorList>
    </citation>
    <scope>NUCLEOTIDE SEQUENCE [LARGE SCALE GENOMIC DNA]</scope>
    <source>
        <strain evidence="20">Mpt1</strain>
    </source>
</reference>
<keyword evidence="20" id="KW-1185">Reference proteome</keyword>
<evidence type="ECO:0000313" key="20">
    <source>
        <dbReference type="Proteomes" id="UP000030787"/>
    </source>
</evidence>
<dbReference type="Pfam" id="PF01982">
    <property type="entry name" value="CTP-dep_RFKase"/>
    <property type="match status" value="1"/>
</dbReference>
<evidence type="ECO:0000256" key="15">
    <source>
        <dbReference type="ARBA" id="ARBA00030544"/>
    </source>
</evidence>
<dbReference type="RefSeq" id="WP_048113308.1">
    <property type="nucleotide sequence ID" value="NZ_CP010070.1"/>
</dbReference>
<gene>
    <name evidence="19" type="primary">ribK</name>
    <name evidence="19" type="ORF">Mpt1_c13270</name>
</gene>
<evidence type="ECO:0000256" key="6">
    <source>
        <dbReference type="ARBA" id="ARBA00017394"/>
    </source>
</evidence>
<dbReference type="InterPro" id="IPR036390">
    <property type="entry name" value="WH_DNA-bd_sf"/>
</dbReference>
<evidence type="ECO:0000256" key="16">
    <source>
        <dbReference type="ARBA" id="ARBA00033116"/>
    </source>
</evidence>
<comment type="function">
    <text evidence="2">Catalyzes the CTP-dependent phosphorylation of riboflavin (vitamin B2) to form flavin mononucleotide (FMN).</text>
</comment>
<evidence type="ECO:0000256" key="14">
    <source>
        <dbReference type="ARBA" id="ARBA00029789"/>
    </source>
</evidence>
<feature type="domain" description="Riboflavin kinase" evidence="18">
    <location>
        <begin position="98"/>
        <end position="216"/>
    </location>
</feature>
<dbReference type="SUPFAM" id="SSF82114">
    <property type="entry name" value="Riboflavin kinase-like"/>
    <property type="match status" value="1"/>
</dbReference>
<dbReference type="GO" id="GO:0008531">
    <property type="term" value="F:riboflavin kinase activity"/>
    <property type="evidence" value="ECO:0007669"/>
    <property type="project" value="InterPro"/>
</dbReference>
<proteinExistence type="inferred from homology"/>
<dbReference type="HOGENOM" id="CLU_088476_0_0_2"/>
<dbReference type="SUPFAM" id="SSF46785">
    <property type="entry name" value="Winged helix' DNA-binding domain"/>
    <property type="match status" value="1"/>
</dbReference>
<dbReference type="AlphaFoldDB" id="A0A0A7LDP1"/>
<accession>A0A0A7LDP1</accession>
<comment type="pathway">
    <text evidence="3">Cofactor biosynthesis; FMN biosynthesis; FMN from riboflavin (CTP route): step 1/1.</text>
</comment>
<evidence type="ECO:0000259" key="18">
    <source>
        <dbReference type="Pfam" id="PF01982"/>
    </source>
</evidence>
<evidence type="ECO:0000256" key="7">
    <source>
        <dbReference type="ARBA" id="ARBA00022630"/>
    </source>
</evidence>
<comment type="catalytic activity">
    <reaction evidence="17">
        <text>riboflavin + CTP = CDP + FMN + H(+)</text>
        <dbReference type="Rhea" id="RHEA:25021"/>
        <dbReference type="ChEBI" id="CHEBI:15378"/>
        <dbReference type="ChEBI" id="CHEBI:37563"/>
        <dbReference type="ChEBI" id="CHEBI:57986"/>
        <dbReference type="ChEBI" id="CHEBI:58069"/>
        <dbReference type="ChEBI" id="CHEBI:58210"/>
        <dbReference type="EC" id="2.7.1.161"/>
    </reaction>
</comment>
<dbReference type="InterPro" id="IPR036388">
    <property type="entry name" value="WH-like_DNA-bd_sf"/>
</dbReference>
<evidence type="ECO:0000256" key="12">
    <source>
        <dbReference type="ARBA" id="ARBA00022777"/>
    </source>
</evidence>
<dbReference type="EC" id="2.7.1.161" evidence="5"/>
<sequence>MDSKYSFALRRIALLGGIDDYVVLSSRELGEALEMSQQSASKRILELLDEKLIIRDLGARRQRIKLTPKGVEELKQEYSEYRRIFEINDQITLRGVIADGIGEGKYYMCQIGYSNQFEEKLGFKPYEGTLNVKVDREDVSKIDIIRSAPGETIQGFTQEGRTFGSAVAHKAKIKSIDCAIIIPERTHHDNTVEIVCQYHLRRTLGIGNGDRVEIKVKI</sequence>
<protein>
    <recommendedName>
        <fullName evidence="6">Riboflavin kinase</fullName>
        <ecNumber evidence="5">2.7.1.161</ecNumber>
    </recommendedName>
    <alternativeName>
        <fullName evidence="15">CTP-dependent riboflavin kinase</fullName>
    </alternativeName>
    <alternativeName>
        <fullName evidence="16">CTP:riboflavin 5'-phosphotransferase</fullName>
    </alternativeName>
    <alternativeName>
        <fullName evidence="14">Flavokinase</fullName>
    </alternativeName>
</protein>
<evidence type="ECO:0000256" key="1">
    <source>
        <dbReference type="ARBA" id="ARBA00001946"/>
    </source>
</evidence>
<dbReference type="GO" id="GO:0009231">
    <property type="term" value="P:riboflavin biosynthetic process"/>
    <property type="evidence" value="ECO:0007669"/>
    <property type="project" value="InterPro"/>
</dbReference>
<comment type="similarity">
    <text evidence="4">Belongs to the archaeal riboflavin kinase family.</text>
</comment>
<dbReference type="InterPro" id="IPR039063">
    <property type="entry name" value="RibK_CTP-dep"/>
</dbReference>
<keyword evidence="11" id="KW-0547">Nucleotide-binding</keyword>
<dbReference type="KEGG" id="mear:Mpt1_c13270"/>
<dbReference type="GO" id="GO:0046872">
    <property type="term" value="F:metal ion binding"/>
    <property type="evidence" value="ECO:0007669"/>
    <property type="project" value="UniProtKB-KW"/>
</dbReference>
<evidence type="ECO:0000256" key="4">
    <source>
        <dbReference type="ARBA" id="ARBA00006428"/>
    </source>
</evidence>
<organism evidence="19 20">
    <name type="scientific">Candidatus Methanoplasma termitum</name>
    <dbReference type="NCBI Taxonomy" id="1577791"/>
    <lineage>
        <taxon>Archaea</taxon>
        <taxon>Methanobacteriati</taxon>
        <taxon>Thermoplasmatota</taxon>
        <taxon>Thermoplasmata</taxon>
        <taxon>Methanomassiliicoccales</taxon>
        <taxon>Methanomassiliicoccaceae</taxon>
        <taxon>Candidatus Methanoplasma</taxon>
    </lineage>
</organism>
<dbReference type="STRING" id="1577791.Mpt1_c13270"/>
<dbReference type="UniPathway" id="UPA00276">
    <property type="reaction ID" value="UER00929"/>
</dbReference>
<name>A0A0A7LDP1_9ARCH</name>
<dbReference type="GeneID" id="24818987"/>
<evidence type="ECO:0000256" key="11">
    <source>
        <dbReference type="ARBA" id="ARBA00022741"/>
    </source>
</evidence>
<dbReference type="Gene3D" id="2.40.30.30">
    <property type="entry name" value="Riboflavin kinase-like"/>
    <property type="match status" value="1"/>
</dbReference>
<dbReference type="Gene3D" id="1.10.10.10">
    <property type="entry name" value="Winged helix-like DNA-binding domain superfamily/Winged helix DNA-binding domain"/>
    <property type="match status" value="1"/>
</dbReference>
<dbReference type="InterPro" id="IPR023465">
    <property type="entry name" value="Riboflavin_kinase_dom_sf"/>
</dbReference>
<keyword evidence="7" id="KW-0285">Flavoprotein</keyword>
<evidence type="ECO:0000256" key="3">
    <source>
        <dbReference type="ARBA" id="ARBA00005219"/>
    </source>
</evidence>
<keyword evidence="9 19" id="KW-0808">Transferase</keyword>